<dbReference type="AlphaFoldDB" id="A0A067LTE9"/>
<dbReference type="EMBL" id="KL198142">
    <property type="protein sequence ID" value="KDQ06314.1"/>
    <property type="molecule type" value="Genomic_DNA"/>
</dbReference>
<protein>
    <submittedName>
        <fullName evidence="1">Uncharacterized protein</fullName>
    </submittedName>
</protein>
<proteinExistence type="predicted"/>
<keyword evidence="2" id="KW-1185">Reference proteome</keyword>
<reference evidence="2" key="1">
    <citation type="journal article" date="2014" name="Proc. Natl. Acad. Sci. U.S.A.">
        <title>Extensive sampling of basidiomycete genomes demonstrates inadequacy of the white-rot/brown-rot paradigm for wood decay fungi.</title>
        <authorList>
            <person name="Riley R."/>
            <person name="Salamov A.A."/>
            <person name="Brown D.W."/>
            <person name="Nagy L.G."/>
            <person name="Floudas D."/>
            <person name="Held B.W."/>
            <person name="Levasseur A."/>
            <person name="Lombard V."/>
            <person name="Morin E."/>
            <person name="Otillar R."/>
            <person name="Lindquist E.A."/>
            <person name="Sun H."/>
            <person name="LaButti K.M."/>
            <person name="Schmutz J."/>
            <person name="Jabbour D."/>
            <person name="Luo H."/>
            <person name="Baker S.E."/>
            <person name="Pisabarro A.G."/>
            <person name="Walton J.D."/>
            <person name="Blanchette R.A."/>
            <person name="Henrissat B."/>
            <person name="Martin F."/>
            <person name="Cullen D."/>
            <person name="Hibbett D.S."/>
            <person name="Grigoriev I.V."/>
        </authorList>
    </citation>
    <scope>NUCLEOTIDE SEQUENCE [LARGE SCALE GENOMIC DNA]</scope>
    <source>
        <strain evidence="2">FD-172 SS1</strain>
    </source>
</reference>
<sequence>MAYLKVGIIVKQTFSIRPLTCIEITGQQASQPVIAAGSFLNLLDDPDFELHRFPHYGLLVSNLLLANCIGMLPSRRILPSPPCAYAYMEQHLSHKSVFITSITKPPSATGACSHPAHALRPLKAFWRLGLLEFPTCHMAPILAPTLTWRHTNTKGRAILSFACSLDPIPLSHTSHAFGSRLKVMHVGPTTIASTLSSSPSSARAATLSVTLLASPLIAPSRPNGRLTPSPLAPHRQVLAPSAMTSPTGSPTSSNPASSPGDGLLSIYSAHLVLLPYGFEWATVPNIPATLTLREAIAFYAFDKRVLPFAELRPLLQQLPNFLRTGSSPVAASLSLFPRAWKSDSSLTLSLPFLLF</sequence>
<evidence type="ECO:0000313" key="2">
    <source>
        <dbReference type="Proteomes" id="UP000027195"/>
    </source>
</evidence>
<organism evidence="1 2">
    <name type="scientific">Botryobasidium botryosum (strain FD-172 SS1)</name>
    <dbReference type="NCBI Taxonomy" id="930990"/>
    <lineage>
        <taxon>Eukaryota</taxon>
        <taxon>Fungi</taxon>
        <taxon>Dikarya</taxon>
        <taxon>Basidiomycota</taxon>
        <taxon>Agaricomycotina</taxon>
        <taxon>Agaricomycetes</taxon>
        <taxon>Cantharellales</taxon>
        <taxon>Botryobasidiaceae</taxon>
        <taxon>Botryobasidium</taxon>
    </lineage>
</organism>
<dbReference type="HOGENOM" id="CLU_025389_0_0_1"/>
<dbReference type="InParanoid" id="A0A067LTE9"/>
<evidence type="ECO:0000313" key="1">
    <source>
        <dbReference type="EMBL" id="KDQ06314.1"/>
    </source>
</evidence>
<dbReference type="Proteomes" id="UP000027195">
    <property type="component" value="Unassembled WGS sequence"/>
</dbReference>
<name>A0A067LTE9_BOTB1</name>
<accession>A0A067LTE9</accession>
<gene>
    <name evidence="1" type="ORF">BOTBODRAFT_181715</name>
</gene>